<gene>
    <name evidence="3" type="ORF">PG991_014910</name>
</gene>
<proteinExistence type="predicted"/>
<feature type="chain" id="PRO_5047364284" description="Cyanovirin-N domain-containing protein" evidence="1">
    <location>
        <begin position="20"/>
        <end position="141"/>
    </location>
</feature>
<comment type="caution">
    <text evidence="3">The sequence shown here is derived from an EMBL/GenBank/DDBJ whole genome shotgun (WGS) entry which is preliminary data.</text>
</comment>
<keyword evidence="4" id="KW-1185">Reference proteome</keyword>
<feature type="domain" description="Cyanovirin-N" evidence="2">
    <location>
        <begin position="31"/>
        <end position="133"/>
    </location>
</feature>
<dbReference type="EMBL" id="JAQQWI010000019">
    <property type="protein sequence ID" value="KAK7999235.1"/>
    <property type="molecule type" value="Genomic_DNA"/>
</dbReference>
<sequence>MKMFTQILALLALVLCVAADDGPPYGAPGDLQCTNIQMADGPSVKASCPVYQPDKLYLCSIMMEQDLNHCYANQDGRLEARENGNFGASCSNCRMSGTVLQCNCEIKPGSPQTVTTSIDTNDVITNFNGNMNCFLQLGKEC</sequence>
<organism evidence="3 4">
    <name type="scientific">Apiospora marii</name>
    <dbReference type="NCBI Taxonomy" id="335849"/>
    <lineage>
        <taxon>Eukaryota</taxon>
        <taxon>Fungi</taxon>
        <taxon>Dikarya</taxon>
        <taxon>Ascomycota</taxon>
        <taxon>Pezizomycotina</taxon>
        <taxon>Sordariomycetes</taxon>
        <taxon>Xylariomycetidae</taxon>
        <taxon>Amphisphaeriales</taxon>
        <taxon>Apiosporaceae</taxon>
        <taxon>Apiospora</taxon>
    </lineage>
</organism>
<dbReference type="SMART" id="SM01111">
    <property type="entry name" value="CVNH"/>
    <property type="match status" value="1"/>
</dbReference>
<evidence type="ECO:0000313" key="3">
    <source>
        <dbReference type="EMBL" id="KAK7999235.1"/>
    </source>
</evidence>
<protein>
    <recommendedName>
        <fullName evidence="2">Cyanovirin-N domain-containing protein</fullName>
    </recommendedName>
</protein>
<evidence type="ECO:0000256" key="1">
    <source>
        <dbReference type="SAM" id="SignalP"/>
    </source>
</evidence>
<name>A0ABR1R4W5_9PEZI</name>
<evidence type="ECO:0000313" key="4">
    <source>
        <dbReference type="Proteomes" id="UP001396898"/>
    </source>
</evidence>
<reference evidence="3 4" key="1">
    <citation type="submission" date="2023-01" db="EMBL/GenBank/DDBJ databases">
        <title>Analysis of 21 Apiospora genomes using comparative genomics revels a genus with tremendous synthesis potential of carbohydrate active enzymes and secondary metabolites.</title>
        <authorList>
            <person name="Sorensen T."/>
        </authorList>
    </citation>
    <scope>NUCLEOTIDE SEQUENCE [LARGE SCALE GENOMIC DNA]</scope>
    <source>
        <strain evidence="3 4">CBS 20057</strain>
    </source>
</reference>
<accession>A0ABR1R4W5</accession>
<keyword evidence="1" id="KW-0732">Signal</keyword>
<evidence type="ECO:0000259" key="2">
    <source>
        <dbReference type="SMART" id="SM01111"/>
    </source>
</evidence>
<dbReference type="SUPFAM" id="SSF51322">
    <property type="entry name" value="Cyanovirin-N"/>
    <property type="match status" value="1"/>
</dbReference>
<dbReference type="InterPro" id="IPR036673">
    <property type="entry name" value="Cyanovirin-N_sf"/>
</dbReference>
<dbReference type="InterPro" id="IPR011058">
    <property type="entry name" value="Cyanovirin-N"/>
</dbReference>
<dbReference type="Proteomes" id="UP001396898">
    <property type="component" value="Unassembled WGS sequence"/>
</dbReference>
<dbReference type="Pfam" id="PF08881">
    <property type="entry name" value="CVNH"/>
    <property type="match status" value="1"/>
</dbReference>
<feature type="signal peptide" evidence="1">
    <location>
        <begin position="1"/>
        <end position="19"/>
    </location>
</feature>
<dbReference type="Gene3D" id="2.30.60.10">
    <property type="entry name" value="Cyanovirin-N"/>
    <property type="match status" value="1"/>
</dbReference>